<comment type="subcellular location">
    <subcellularLocation>
        <location evidence="1 7">Cell membrane</location>
        <topology evidence="1 7">Multi-pass membrane protein</topology>
    </subcellularLocation>
</comment>
<evidence type="ECO:0000313" key="11">
    <source>
        <dbReference type="Proteomes" id="UP000249522"/>
    </source>
</evidence>
<feature type="region of interest" description="Disordered" evidence="8">
    <location>
        <begin position="1"/>
        <end position="27"/>
    </location>
</feature>
<sequence length="332" mass="37287">MAQLPLGKGSNKQQPVKPGKHPDRSGRNGLVRFVKQLDIQLMVLPAMLLILVFSYIPMYGLIMGFQDYNIFLGGFRGFFESPWVGLKHFEMFFDSPEFVRVMRNTIVISLLKLFIGFPAPILLALMLNEVRNMVFKRFVQTISYLPHFLSWVIVAGFVMSMLSTDNGSVNIMIQKLNLIEEPINFLSIPEYFWGILVTTGVWKEIGFGSIVYLAAIANIDPHLYEAASMDGASKFKQMFLITLPSIMPVVIIFMILAIGNLLSAGFEDILLLGVNPVLRDVSDVIDTYVYRVGIQNSRYSYATAVGLFKAVISVGLLTMANYIARRSGNSLW</sequence>
<organism evidence="10 11">
    <name type="scientific">Paenibacillus sambharensis</name>
    <dbReference type="NCBI Taxonomy" id="1803190"/>
    <lineage>
        <taxon>Bacteria</taxon>
        <taxon>Bacillati</taxon>
        <taxon>Bacillota</taxon>
        <taxon>Bacilli</taxon>
        <taxon>Bacillales</taxon>
        <taxon>Paenibacillaceae</taxon>
        <taxon>Paenibacillus</taxon>
    </lineage>
</organism>
<dbReference type="PROSITE" id="PS50928">
    <property type="entry name" value="ABC_TM1"/>
    <property type="match status" value="1"/>
</dbReference>
<protein>
    <submittedName>
        <fullName evidence="10">Sugar ABC transporter permease</fullName>
    </submittedName>
</protein>
<dbReference type="AlphaFoldDB" id="A0A2W1LHY8"/>
<reference evidence="10 11" key="1">
    <citation type="submission" date="2018-06" db="EMBL/GenBank/DDBJ databases">
        <title>Paenibacillus imtechensis sp. nov.</title>
        <authorList>
            <person name="Pinnaka A.K."/>
            <person name="Singh H."/>
            <person name="Kaur M."/>
        </authorList>
    </citation>
    <scope>NUCLEOTIDE SEQUENCE [LARGE SCALE GENOMIC DNA]</scope>
    <source>
        <strain evidence="10 11">SMB1</strain>
    </source>
</reference>
<accession>A0A2W1LHY8</accession>
<dbReference type="PANTHER" id="PTHR43227">
    <property type="entry name" value="BLL4140 PROTEIN"/>
    <property type="match status" value="1"/>
</dbReference>
<evidence type="ECO:0000313" key="10">
    <source>
        <dbReference type="EMBL" id="PZD94565.1"/>
    </source>
</evidence>
<dbReference type="EMBL" id="QKRB01000051">
    <property type="protein sequence ID" value="PZD94565.1"/>
    <property type="molecule type" value="Genomic_DNA"/>
</dbReference>
<keyword evidence="5 7" id="KW-1133">Transmembrane helix</keyword>
<keyword evidence="6 7" id="KW-0472">Membrane</keyword>
<comment type="caution">
    <text evidence="10">The sequence shown here is derived from an EMBL/GenBank/DDBJ whole genome shotgun (WGS) entry which is preliminary data.</text>
</comment>
<comment type="similarity">
    <text evidence="7">Belongs to the binding-protein-dependent transport system permease family.</text>
</comment>
<dbReference type="InterPro" id="IPR000515">
    <property type="entry name" value="MetI-like"/>
</dbReference>
<dbReference type="SUPFAM" id="SSF161098">
    <property type="entry name" value="MetI-like"/>
    <property type="match status" value="1"/>
</dbReference>
<evidence type="ECO:0000256" key="8">
    <source>
        <dbReference type="SAM" id="MobiDB-lite"/>
    </source>
</evidence>
<feature type="transmembrane region" description="Helical" evidence="7">
    <location>
        <begin position="191"/>
        <end position="217"/>
    </location>
</feature>
<dbReference type="PANTHER" id="PTHR43227:SF11">
    <property type="entry name" value="BLL4140 PROTEIN"/>
    <property type="match status" value="1"/>
</dbReference>
<dbReference type="GO" id="GO:0055085">
    <property type="term" value="P:transmembrane transport"/>
    <property type="evidence" value="ECO:0007669"/>
    <property type="project" value="InterPro"/>
</dbReference>
<dbReference type="GO" id="GO:0005886">
    <property type="term" value="C:plasma membrane"/>
    <property type="evidence" value="ECO:0007669"/>
    <property type="project" value="UniProtKB-SubCell"/>
</dbReference>
<keyword evidence="4 7" id="KW-0812">Transmembrane</keyword>
<evidence type="ECO:0000256" key="2">
    <source>
        <dbReference type="ARBA" id="ARBA00022448"/>
    </source>
</evidence>
<keyword evidence="3" id="KW-1003">Cell membrane</keyword>
<dbReference type="InterPro" id="IPR050809">
    <property type="entry name" value="UgpAE/MalFG_permease"/>
</dbReference>
<feature type="transmembrane region" description="Helical" evidence="7">
    <location>
        <begin position="238"/>
        <end position="262"/>
    </location>
</feature>
<keyword evidence="11" id="KW-1185">Reference proteome</keyword>
<dbReference type="Pfam" id="PF00528">
    <property type="entry name" value="BPD_transp_1"/>
    <property type="match status" value="1"/>
</dbReference>
<evidence type="ECO:0000256" key="6">
    <source>
        <dbReference type="ARBA" id="ARBA00023136"/>
    </source>
</evidence>
<gene>
    <name evidence="10" type="ORF">DNH61_16485</name>
</gene>
<dbReference type="InterPro" id="IPR035906">
    <property type="entry name" value="MetI-like_sf"/>
</dbReference>
<feature type="transmembrane region" description="Helical" evidence="7">
    <location>
        <begin position="39"/>
        <end position="56"/>
    </location>
</feature>
<feature type="domain" description="ABC transmembrane type-1" evidence="9">
    <location>
        <begin position="102"/>
        <end position="320"/>
    </location>
</feature>
<dbReference type="Gene3D" id="1.10.3720.10">
    <property type="entry name" value="MetI-like"/>
    <property type="match status" value="1"/>
</dbReference>
<feature type="transmembrane region" description="Helical" evidence="7">
    <location>
        <begin position="106"/>
        <end position="130"/>
    </location>
</feature>
<evidence type="ECO:0000256" key="5">
    <source>
        <dbReference type="ARBA" id="ARBA00022989"/>
    </source>
</evidence>
<evidence type="ECO:0000256" key="3">
    <source>
        <dbReference type="ARBA" id="ARBA00022475"/>
    </source>
</evidence>
<evidence type="ECO:0000256" key="7">
    <source>
        <dbReference type="RuleBase" id="RU363032"/>
    </source>
</evidence>
<dbReference type="OrthoDB" id="9785836at2"/>
<name>A0A2W1LHY8_9BACL</name>
<dbReference type="RefSeq" id="WP_111147787.1">
    <property type="nucleotide sequence ID" value="NZ_QKRB01000051.1"/>
</dbReference>
<dbReference type="Proteomes" id="UP000249522">
    <property type="component" value="Unassembled WGS sequence"/>
</dbReference>
<proteinExistence type="inferred from homology"/>
<dbReference type="CDD" id="cd06261">
    <property type="entry name" value="TM_PBP2"/>
    <property type="match status" value="1"/>
</dbReference>
<evidence type="ECO:0000259" key="9">
    <source>
        <dbReference type="PROSITE" id="PS50928"/>
    </source>
</evidence>
<feature type="transmembrane region" description="Helical" evidence="7">
    <location>
        <begin position="142"/>
        <end position="162"/>
    </location>
</feature>
<feature type="transmembrane region" description="Helical" evidence="7">
    <location>
        <begin position="299"/>
        <end position="324"/>
    </location>
</feature>
<evidence type="ECO:0000256" key="1">
    <source>
        <dbReference type="ARBA" id="ARBA00004651"/>
    </source>
</evidence>
<evidence type="ECO:0000256" key="4">
    <source>
        <dbReference type="ARBA" id="ARBA00022692"/>
    </source>
</evidence>
<keyword evidence="2 7" id="KW-0813">Transport</keyword>